<protein>
    <submittedName>
        <fullName evidence="2">Uncharacterized protein</fullName>
    </submittedName>
</protein>
<feature type="region of interest" description="Disordered" evidence="1">
    <location>
        <begin position="165"/>
        <end position="197"/>
    </location>
</feature>
<evidence type="ECO:0000313" key="3">
    <source>
        <dbReference type="Proteomes" id="UP000244005"/>
    </source>
</evidence>
<feature type="region of interest" description="Disordered" evidence="1">
    <location>
        <begin position="1"/>
        <end position="98"/>
    </location>
</feature>
<organism evidence="2 3">
    <name type="scientific">Marchantia polymorpha</name>
    <name type="common">Common liverwort</name>
    <name type="synonym">Marchantia aquatica</name>
    <dbReference type="NCBI Taxonomy" id="3197"/>
    <lineage>
        <taxon>Eukaryota</taxon>
        <taxon>Viridiplantae</taxon>
        <taxon>Streptophyta</taxon>
        <taxon>Embryophyta</taxon>
        <taxon>Marchantiophyta</taxon>
        <taxon>Marchantiopsida</taxon>
        <taxon>Marchantiidae</taxon>
        <taxon>Marchantiales</taxon>
        <taxon>Marchantiaceae</taxon>
        <taxon>Marchantia</taxon>
    </lineage>
</organism>
<dbReference type="AlphaFoldDB" id="A0A2R6WY18"/>
<accession>A0A2R6WY18</accession>
<dbReference type="PRINTS" id="PR01217">
    <property type="entry name" value="PRICHEXTENSN"/>
</dbReference>
<evidence type="ECO:0000313" key="2">
    <source>
        <dbReference type="EMBL" id="PTQ38723.1"/>
    </source>
</evidence>
<feature type="compositionally biased region" description="Low complexity" evidence="1">
    <location>
        <begin position="183"/>
        <end position="194"/>
    </location>
</feature>
<sequence>MVCRVTEATEAHPRPYTPVPPPPPPPPSPPPPPTSSARSSSASFSSPPPTPRCGHITDLQTSASEARTKKPPRDLPSLDNPRIPPYLLATRNPSREDRGVEQIHGEMEKIGVSLRLAAGVGRPGLPICRARIIEEGTTPPPPALGPLPSPFSLSLSLSLLVDEYGPDPTRTEQHSHHPRRLGAAAAASSAQLSAPQRKPWGKAKACLYGSSGSVVHGGREAKAAGGSFSFLRASLFYPMPPPTLPLENPKELKTKAHLPAGSIS</sequence>
<evidence type="ECO:0000256" key="1">
    <source>
        <dbReference type="SAM" id="MobiDB-lite"/>
    </source>
</evidence>
<feature type="region of interest" description="Disordered" evidence="1">
    <location>
        <begin position="244"/>
        <end position="264"/>
    </location>
</feature>
<proteinExistence type="predicted"/>
<reference evidence="3" key="1">
    <citation type="journal article" date="2017" name="Cell">
        <title>Insights into land plant evolution garnered from the Marchantia polymorpha genome.</title>
        <authorList>
            <person name="Bowman J.L."/>
            <person name="Kohchi T."/>
            <person name="Yamato K.T."/>
            <person name="Jenkins J."/>
            <person name="Shu S."/>
            <person name="Ishizaki K."/>
            <person name="Yamaoka S."/>
            <person name="Nishihama R."/>
            <person name="Nakamura Y."/>
            <person name="Berger F."/>
            <person name="Adam C."/>
            <person name="Aki S.S."/>
            <person name="Althoff F."/>
            <person name="Araki T."/>
            <person name="Arteaga-Vazquez M.A."/>
            <person name="Balasubrmanian S."/>
            <person name="Barry K."/>
            <person name="Bauer D."/>
            <person name="Boehm C.R."/>
            <person name="Briginshaw L."/>
            <person name="Caballero-Perez J."/>
            <person name="Catarino B."/>
            <person name="Chen F."/>
            <person name="Chiyoda S."/>
            <person name="Chovatia M."/>
            <person name="Davies K.M."/>
            <person name="Delmans M."/>
            <person name="Demura T."/>
            <person name="Dierschke T."/>
            <person name="Dolan L."/>
            <person name="Dorantes-Acosta A.E."/>
            <person name="Eklund D.M."/>
            <person name="Florent S.N."/>
            <person name="Flores-Sandoval E."/>
            <person name="Fujiyama A."/>
            <person name="Fukuzawa H."/>
            <person name="Galik B."/>
            <person name="Grimanelli D."/>
            <person name="Grimwood J."/>
            <person name="Grossniklaus U."/>
            <person name="Hamada T."/>
            <person name="Haseloff J."/>
            <person name="Hetherington A.J."/>
            <person name="Higo A."/>
            <person name="Hirakawa Y."/>
            <person name="Hundley H.N."/>
            <person name="Ikeda Y."/>
            <person name="Inoue K."/>
            <person name="Inoue S.I."/>
            <person name="Ishida S."/>
            <person name="Jia Q."/>
            <person name="Kakita M."/>
            <person name="Kanazawa T."/>
            <person name="Kawai Y."/>
            <person name="Kawashima T."/>
            <person name="Kennedy M."/>
            <person name="Kinose K."/>
            <person name="Kinoshita T."/>
            <person name="Kohara Y."/>
            <person name="Koide E."/>
            <person name="Komatsu K."/>
            <person name="Kopischke S."/>
            <person name="Kubo M."/>
            <person name="Kyozuka J."/>
            <person name="Lagercrantz U."/>
            <person name="Lin S.S."/>
            <person name="Lindquist E."/>
            <person name="Lipzen A.M."/>
            <person name="Lu C.W."/>
            <person name="De Luna E."/>
            <person name="Martienssen R.A."/>
            <person name="Minamino N."/>
            <person name="Mizutani M."/>
            <person name="Mizutani M."/>
            <person name="Mochizuki N."/>
            <person name="Monte I."/>
            <person name="Mosher R."/>
            <person name="Nagasaki H."/>
            <person name="Nakagami H."/>
            <person name="Naramoto S."/>
            <person name="Nishitani K."/>
            <person name="Ohtani M."/>
            <person name="Okamoto T."/>
            <person name="Okumura M."/>
            <person name="Phillips J."/>
            <person name="Pollak B."/>
            <person name="Reinders A."/>
            <person name="Rovekamp M."/>
            <person name="Sano R."/>
            <person name="Sawa S."/>
            <person name="Schmid M.W."/>
            <person name="Shirakawa M."/>
            <person name="Solano R."/>
            <person name="Spunde A."/>
            <person name="Suetsugu N."/>
            <person name="Sugano S."/>
            <person name="Sugiyama A."/>
            <person name="Sun R."/>
            <person name="Suzuki Y."/>
            <person name="Takenaka M."/>
            <person name="Takezawa D."/>
            <person name="Tomogane H."/>
            <person name="Tsuzuki M."/>
            <person name="Ueda T."/>
            <person name="Umeda M."/>
            <person name="Ward J.M."/>
            <person name="Watanabe Y."/>
            <person name="Yazaki K."/>
            <person name="Yokoyama R."/>
            <person name="Yoshitake Y."/>
            <person name="Yotsui I."/>
            <person name="Zachgo S."/>
            <person name="Schmutz J."/>
        </authorList>
    </citation>
    <scope>NUCLEOTIDE SEQUENCE [LARGE SCALE GENOMIC DNA]</scope>
    <source>
        <strain evidence="3">Tak-1</strain>
    </source>
</reference>
<gene>
    <name evidence="2" type="ORF">MARPO_0049s0023</name>
</gene>
<dbReference type="EMBL" id="KZ772721">
    <property type="protein sequence ID" value="PTQ38723.1"/>
    <property type="molecule type" value="Genomic_DNA"/>
</dbReference>
<feature type="compositionally biased region" description="Pro residues" evidence="1">
    <location>
        <begin position="15"/>
        <end position="34"/>
    </location>
</feature>
<name>A0A2R6WY18_MARPO</name>
<feature type="compositionally biased region" description="Low complexity" evidence="1">
    <location>
        <begin position="35"/>
        <end position="45"/>
    </location>
</feature>
<keyword evidence="3" id="KW-1185">Reference proteome</keyword>
<dbReference type="Proteomes" id="UP000244005">
    <property type="component" value="Unassembled WGS sequence"/>
</dbReference>